<dbReference type="AlphaFoldDB" id="A0A6G0VVM8"/>
<evidence type="ECO:0000313" key="1">
    <source>
        <dbReference type="EMBL" id="KAF0710622.1"/>
    </source>
</evidence>
<accession>A0A6G0VVM8</accession>
<dbReference type="CDD" id="cd02257">
    <property type="entry name" value="Peptidase_C19"/>
    <property type="match status" value="1"/>
</dbReference>
<name>A0A6G0VVM8_APHCR</name>
<keyword evidence="2" id="KW-1185">Reference proteome</keyword>
<reference evidence="1 2" key="1">
    <citation type="submission" date="2019-08" db="EMBL/GenBank/DDBJ databases">
        <title>Whole genome of Aphis craccivora.</title>
        <authorList>
            <person name="Voronova N.V."/>
            <person name="Shulinski R.S."/>
            <person name="Bandarenka Y.V."/>
            <person name="Zhorov D.G."/>
            <person name="Warner D."/>
        </authorList>
    </citation>
    <scope>NUCLEOTIDE SEQUENCE [LARGE SCALE GENOMIC DNA]</scope>
    <source>
        <strain evidence="1">180601</strain>
        <tissue evidence="1">Whole Body</tissue>
    </source>
</reference>
<gene>
    <name evidence="1" type="ORF">FWK35_00031891</name>
</gene>
<evidence type="ECO:0000313" key="2">
    <source>
        <dbReference type="Proteomes" id="UP000478052"/>
    </source>
</evidence>
<sequence>MKLFQNWPSYEQTTSCSNCSTTNTRYSSTFMTNLAINTLDFLEDVVNQLLEPQQLDCTNCYLKTSTKQIILKQHLIIEIVASFSNVINKNNFEISIPLENIPTHLLINKCKQYNLRGIIAFIPPISSLPLAIGHYVSYNWREHNNTWERYDDTTKKEKNTAVRNIWPVWSLVLVSCEPDVVCAVCFVGLCEERS</sequence>
<comment type="caution">
    <text evidence="1">The sequence shown here is derived from an EMBL/GenBank/DDBJ whole genome shotgun (WGS) entry which is preliminary data.</text>
</comment>
<dbReference type="EMBL" id="VUJU01011587">
    <property type="protein sequence ID" value="KAF0710622.1"/>
    <property type="molecule type" value="Genomic_DNA"/>
</dbReference>
<organism evidence="1 2">
    <name type="scientific">Aphis craccivora</name>
    <name type="common">Cowpea aphid</name>
    <dbReference type="NCBI Taxonomy" id="307492"/>
    <lineage>
        <taxon>Eukaryota</taxon>
        <taxon>Metazoa</taxon>
        <taxon>Ecdysozoa</taxon>
        <taxon>Arthropoda</taxon>
        <taxon>Hexapoda</taxon>
        <taxon>Insecta</taxon>
        <taxon>Pterygota</taxon>
        <taxon>Neoptera</taxon>
        <taxon>Paraneoptera</taxon>
        <taxon>Hemiptera</taxon>
        <taxon>Sternorrhyncha</taxon>
        <taxon>Aphidomorpha</taxon>
        <taxon>Aphidoidea</taxon>
        <taxon>Aphididae</taxon>
        <taxon>Aphidini</taxon>
        <taxon>Aphis</taxon>
        <taxon>Aphis</taxon>
    </lineage>
</organism>
<proteinExistence type="predicted"/>
<dbReference type="InterPro" id="IPR038765">
    <property type="entry name" value="Papain-like_cys_pep_sf"/>
</dbReference>
<dbReference type="Proteomes" id="UP000478052">
    <property type="component" value="Unassembled WGS sequence"/>
</dbReference>
<protein>
    <submittedName>
        <fullName evidence="1">USP domain-containing protein</fullName>
    </submittedName>
</protein>
<dbReference type="Gene3D" id="3.90.70.10">
    <property type="entry name" value="Cysteine proteinases"/>
    <property type="match status" value="1"/>
</dbReference>
<dbReference type="SUPFAM" id="SSF54001">
    <property type="entry name" value="Cysteine proteinases"/>
    <property type="match status" value="1"/>
</dbReference>